<evidence type="ECO:0000313" key="2">
    <source>
        <dbReference type="EMBL" id="KNE02169.1"/>
    </source>
</evidence>
<dbReference type="EMBL" id="LGST01000006">
    <property type="protein sequence ID" value="KNE02169.1"/>
    <property type="molecule type" value="Genomic_DNA"/>
</dbReference>
<comment type="caution">
    <text evidence="2">The sequence shown here is derived from an EMBL/GenBank/DDBJ whole genome shotgun (WGS) entry which is preliminary data.</text>
</comment>
<gene>
    <name evidence="2" type="ORF">QG37_00857</name>
</gene>
<keyword evidence="1" id="KW-0732">Signal</keyword>
<organism evidence="2 3">
    <name type="scientific">Candidozyma auris</name>
    <name type="common">Yeast</name>
    <name type="synonym">Candida auris</name>
    <dbReference type="NCBI Taxonomy" id="498019"/>
    <lineage>
        <taxon>Eukaryota</taxon>
        <taxon>Fungi</taxon>
        <taxon>Dikarya</taxon>
        <taxon>Ascomycota</taxon>
        <taxon>Saccharomycotina</taxon>
        <taxon>Pichiomycetes</taxon>
        <taxon>Metschnikowiaceae</taxon>
        <taxon>Candidozyma</taxon>
    </lineage>
</organism>
<evidence type="ECO:0000256" key="1">
    <source>
        <dbReference type="SAM" id="SignalP"/>
    </source>
</evidence>
<reference evidence="3" key="1">
    <citation type="journal article" date="2015" name="BMC Genomics">
        <title>Draft genome of a commonly misdiagnosed multidrug resistant pathogen Candida auris.</title>
        <authorList>
            <person name="Chatterjee S."/>
            <person name="Alampalli S.V."/>
            <person name="Nageshan R.K."/>
            <person name="Chettiar S.T."/>
            <person name="Joshi S."/>
            <person name="Tatu U.S."/>
        </authorList>
    </citation>
    <scope>NUCLEOTIDE SEQUENCE [LARGE SCALE GENOMIC DNA]</scope>
    <source>
        <strain evidence="3">6684</strain>
    </source>
</reference>
<name>A0A0L0P777_CANAR</name>
<proteinExistence type="predicted"/>
<feature type="signal peptide" evidence="1">
    <location>
        <begin position="1"/>
        <end position="27"/>
    </location>
</feature>
<protein>
    <submittedName>
        <fullName evidence="2">Uncharacterized protein</fullName>
    </submittedName>
</protein>
<dbReference type="Proteomes" id="UP000037122">
    <property type="component" value="Unassembled WGS sequence"/>
</dbReference>
<accession>A0A0L0P777</accession>
<sequence length="53" mass="5989">MKWLGGSYFLATMFILQPFLVPTRKTAENGAIPTEKMPAILKIPILISKLYVH</sequence>
<dbReference type="VEuPathDB" id="FungiDB:QG37_00857"/>
<evidence type="ECO:0000313" key="3">
    <source>
        <dbReference type="Proteomes" id="UP000037122"/>
    </source>
</evidence>
<dbReference type="AlphaFoldDB" id="A0A0L0P777"/>
<feature type="chain" id="PRO_5005545447" evidence="1">
    <location>
        <begin position="28"/>
        <end position="53"/>
    </location>
</feature>